<dbReference type="PROSITE" id="PS50046">
    <property type="entry name" value="PHYTOCHROME_2"/>
    <property type="match status" value="1"/>
</dbReference>
<sequence length="180" mass="20074">MAASIDWIIVRASTNVGDFIGHGHAELIGRPMAEIFPAALLHDLRNRMTILRGPDAVERLFNCQIVKGASEFDISLHISFGQIIVEAQLSEGPAGDTTSTVTSMVSRLDVTPDIPSLYREVARQVRAYLGYDRVMVYKFDRLGSGEVVGEVYRVRRGQCPLMAQSGHSSEMRMHFYFLAR</sequence>
<keyword evidence="3" id="KW-1185">Reference proteome</keyword>
<dbReference type="InterPro" id="IPR029016">
    <property type="entry name" value="GAF-like_dom_sf"/>
</dbReference>
<dbReference type="SUPFAM" id="SSF55781">
    <property type="entry name" value="GAF domain-like"/>
    <property type="match status" value="1"/>
</dbReference>
<accession>A0ABX8AEP5</accession>
<reference evidence="2 3" key="1">
    <citation type="submission" date="2019-02" db="EMBL/GenBank/DDBJ databases">
        <title>Emended description of the genus Rhodopseudomonas and description of Rhodopseudomonas albus sp. nov., a non-phototrophic, heavy-metal-tolerant bacterium isolated from garden soil.</title>
        <authorList>
            <person name="Bao Z."/>
            <person name="Cao W.W."/>
            <person name="Sato Y."/>
            <person name="Nishizawa T."/>
            <person name="Zhao J."/>
            <person name="Guo Y."/>
            <person name="Ohta H."/>
        </authorList>
    </citation>
    <scope>NUCLEOTIDE SEQUENCE [LARGE SCALE GENOMIC DNA]</scope>
    <source>
        <strain evidence="2 3">SK50-23</strain>
    </source>
</reference>
<organism evidence="2 3">
    <name type="scientific">Tardiphaga alba</name>
    <dbReference type="NCBI Taxonomy" id="340268"/>
    <lineage>
        <taxon>Bacteria</taxon>
        <taxon>Pseudomonadati</taxon>
        <taxon>Pseudomonadota</taxon>
        <taxon>Alphaproteobacteria</taxon>
        <taxon>Hyphomicrobiales</taxon>
        <taxon>Nitrobacteraceae</taxon>
        <taxon>Tardiphaga</taxon>
    </lineage>
</organism>
<dbReference type="EMBL" id="CP036498">
    <property type="protein sequence ID" value="QUS42002.1"/>
    <property type="molecule type" value="Genomic_DNA"/>
</dbReference>
<dbReference type="InterPro" id="IPR016132">
    <property type="entry name" value="Phyto_chromo_attachment"/>
</dbReference>
<evidence type="ECO:0000259" key="1">
    <source>
        <dbReference type="PROSITE" id="PS50046"/>
    </source>
</evidence>
<dbReference type="Proteomes" id="UP000682843">
    <property type="component" value="Chromosome"/>
</dbReference>
<proteinExistence type="predicted"/>
<dbReference type="Gene3D" id="3.30.450.40">
    <property type="match status" value="1"/>
</dbReference>
<evidence type="ECO:0000313" key="2">
    <source>
        <dbReference type="EMBL" id="QUS42002.1"/>
    </source>
</evidence>
<dbReference type="InterPro" id="IPR013654">
    <property type="entry name" value="PAS_2"/>
</dbReference>
<dbReference type="Pfam" id="PF08446">
    <property type="entry name" value="PAS_2"/>
    <property type="match status" value="1"/>
</dbReference>
<evidence type="ECO:0000313" key="3">
    <source>
        <dbReference type="Proteomes" id="UP000682843"/>
    </source>
</evidence>
<dbReference type="Gene3D" id="3.30.450.20">
    <property type="entry name" value="PAS domain"/>
    <property type="match status" value="1"/>
</dbReference>
<feature type="domain" description="Phytochrome chromophore attachment site" evidence="1">
    <location>
        <begin position="113"/>
        <end position="153"/>
    </location>
</feature>
<name>A0ABX8AEP5_9BRAD</name>
<dbReference type="SUPFAM" id="SSF55785">
    <property type="entry name" value="PYP-like sensor domain (PAS domain)"/>
    <property type="match status" value="1"/>
</dbReference>
<dbReference type="InterPro" id="IPR035965">
    <property type="entry name" value="PAS-like_dom_sf"/>
</dbReference>
<protein>
    <recommendedName>
        <fullName evidence="1">Phytochrome chromophore attachment site domain-containing protein</fullName>
    </recommendedName>
</protein>
<gene>
    <name evidence="2" type="ORF">RPMA_26630</name>
</gene>